<reference evidence="1 2" key="1">
    <citation type="journal article" date="2015" name="Proc. Natl. Acad. Sci. U.S.A.">
        <title>The resurrection genome of Boea hygrometrica: A blueprint for survival of dehydration.</title>
        <authorList>
            <person name="Xiao L."/>
            <person name="Yang G."/>
            <person name="Zhang L."/>
            <person name="Yang X."/>
            <person name="Zhao S."/>
            <person name="Ji Z."/>
            <person name="Zhou Q."/>
            <person name="Hu M."/>
            <person name="Wang Y."/>
            <person name="Chen M."/>
            <person name="Xu Y."/>
            <person name="Jin H."/>
            <person name="Xiao X."/>
            <person name="Hu G."/>
            <person name="Bao F."/>
            <person name="Hu Y."/>
            <person name="Wan P."/>
            <person name="Li L."/>
            <person name="Deng X."/>
            <person name="Kuang T."/>
            <person name="Xiang C."/>
            <person name="Zhu J.K."/>
            <person name="Oliver M.J."/>
            <person name="He Y."/>
        </authorList>
    </citation>
    <scope>NUCLEOTIDE SEQUENCE [LARGE SCALE GENOMIC DNA]</scope>
    <source>
        <strain evidence="2">cv. XS01</strain>
    </source>
</reference>
<dbReference type="PANTHER" id="PTHR33782">
    <property type="entry name" value="OS01G0121600 PROTEIN"/>
    <property type="match status" value="1"/>
</dbReference>
<name>A0A2Z7D174_9LAMI</name>
<dbReference type="OrthoDB" id="672819at2759"/>
<protein>
    <submittedName>
        <fullName evidence="1">Uncharacterized protein</fullName>
    </submittedName>
</protein>
<keyword evidence="2" id="KW-1185">Reference proteome</keyword>
<dbReference type="EMBL" id="KQ990572">
    <property type="protein sequence ID" value="KZV52975.1"/>
    <property type="molecule type" value="Genomic_DNA"/>
</dbReference>
<accession>A0A2Z7D174</accession>
<organism evidence="1 2">
    <name type="scientific">Dorcoceras hygrometricum</name>
    <dbReference type="NCBI Taxonomy" id="472368"/>
    <lineage>
        <taxon>Eukaryota</taxon>
        <taxon>Viridiplantae</taxon>
        <taxon>Streptophyta</taxon>
        <taxon>Embryophyta</taxon>
        <taxon>Tracheophyta</taxon>
        <taxon>Spermatophyta</taxon>
        <taxon>Magnoliopsida</taxon>
        <taxon>eudicotyledons</taxon>
        <taxon>Gunneridae</taxon>
        <taxon>Pentapetalae</taxon>
        <taxon>asterids</taxon>
        <taxon>lamiids</taxon>
        <taxon>Lamiales</taxon>
        <taxon>Gesneriaceae</taxon>
        <taxon>Didymocarpoideae</taxon>
        <taxon>Trichosporeae</taxon>
        <taxon>Loxocarpinae</taxon>
        <taxon>Dorcoceras</taxon>
    </lineage>
</organism>
<evidence type="ECO:0000313" key="2">
    <source>
        <dbReference type="Proteomes" id="UP000250235"/>
    </source>
</evidence>
<dbReference type="PANTHER" id="PTHR33782:SF27">
    <property type="entry name" value="PROTEIN, PUTATIVE-RELATED"/>
    <property type="match status" value="1"/>
</dbReference>
<sequence>MESTFLPSTLKLPHKQPLSFHPSNRRTKRLVLKKFVHAKLGGSEDKDAGKSSVDGNMIILQMRIKKLKALETASKERVASSSSDPEEWEKKSFTTHHENVYEILEVLRSYMLKTKPSVALGMLALFAMSVTLSSPVAVDNVLKVLKGLLSGCHVCIDIHF</sequence>
<dbReference type="AlphaFoldDB" id="A0A2Z7D174"/>
<gene>
    <name evidence="1" type="ORF">F511_31908</name>
</gene>
<dbReference type="Proteomes" id="UP000250235">
    <property type="component" value="Unassembled WGS sequence"/>
</dbReference>
<evidence type="ECO:0000313" key="1">
    <source>
        <dbReference type="EMBL" id="KZV52975.1"/>
    </source>
</evidence>
<proteinExistence type="predicted"/>